<dbReference type="AlphaFoldDB" id="A0A255H727"/>
<evidence type="ECO:0000259" key="1">
    <source>
        <dbReference type="Pfam" id="PF20058"/>
    </source>
</evidence>
<evidence type="ECO:0000313" key="3">
    <source>
        <dbReference type="Proteomes" id="UP000216311"/>
    </source>
</evidence>
<comment type="caution">
    <text evidence="2">The sequence shown here is derived from an EMBL/GenBank/DDBJ whole genome shotgun (WGS) entry which is preliminary data.</text>
</comment>
<evidence type="ECO:0000313" key="2">
    <source>
        <dbReference type="EMBL" id="OYO23116.1"/>
    </source>
</evidence>
<feature type="domain" description="DUF6457" evidence="1">
    <location>
        <begin position="4"/>
        <end position="83"/>
    </location>
</feature>
<organism evidence="2 3">
    <name type="scientific">Enemella dayhoffiae</name>
    <dbReference type="NCBI Taxonomy" id="2016507"/>
    <lineage>
        <taxon>Bacteria</taxon>
        <taxon>Bacillati</taxon>
        <taxon>Actinomycetota</taxon>
        <taxon>Actinomycetes</taxon>
        <taxon>Propionibacteriales</taxon>
        <taxon>Propionibacteriaceae</taxon>
        <taxon>Enemella</taxon>
    </lineage>
</organism>
<accession>A0A255H727</accession>
<protein>
    <submittedName>
        <fullName evidence="2">Molybdopterin-guanine dinucleotide biosynthesis protein</fullName>
    </submittedName>
</protein>
<sequence>MSEEPVGLQQWVDTLGAHLGTDYQIDEESMHILLDLARDAAHEIVRPAAPLTAFLVGVAVGRGQSLGSAAARATELAQSLGEAADA</sequence>
<reference evidence="2 3" key="1">
    <citation type="submission" date="2017-07" db="EMBL/GenBank/DDBJ databases">
        <title>Draft whole genome sequences of clinical Proprionibacteriaceae strains.</title>
        <authorList>
            <person name="Bernier A.-M."/>
            <person name="Bernard K."/>
            <person name="Domingo M.-C."/>
        </authorList>
    </citation>
    <scope>NUCLEOTIDE SEQUENCE [LARGE SCALE GENOMIC DNA]</scope>
    <source>
        <strain evidence="2 3">NML 130396</strain>
    </source>
</reference>
<keyword evidence="3" id="KW-1185">Reference proteome</keyword>
<gene>
    <name evidence="2" type="ORF">CGZ93_06550</name>
</gene>
<dbReference type="EMBL" id="NMVQ01000008">
    <property type="protein sequence ID" value="OYO23116.1"/>
    <property type="molecule type" value="Genomic_DNA"/>
</dbReference>
<name>A0A255H727_9ACTN</name>
<dbReference type="OrthoDB" id="4735656at2"/>
<dbReference type="InterPro" id="IPR045598">
    <property type="entry name" value="DUF6457"/>
</dbReference>
<dbReference type="Pfam" id="PF20058">
    <property type="entry name" value="DUF6457"/>
    <property type="match status" value="1"/>
</dbReference>
<dbReference type="Proteomes" id="UP000216311">
    <property type="component" value="Unassembled WGS sequence"/>
</dbReference>
<dbReference type="RefSeq" id="WP_094363350.1">
    <property type="nucleotide sequence ID" value="NZ_NMVQ01000008.1"/>
</dbReference>
<proteinExistence type="predicted"/>